<organism evidence="6 7">
    <name type="scientific">Toxocara canis</name>
    <name type="common">Canine roundworm</name>
    <dbReference type="NCBI Taxonomy" id="6265"/>
    <lineage>
        <taxon>Eukaryota</taxon>
        <taxon>Metazoa</taxon>
        <taxon>Ecdysozoa</taxon>
        <taxon>Nematoda</taxon>
        <taxon>Chromadorea</taxon>
        <taxon>Rhabditida</taxon>
        <taxon>Spirurina</taxon>
        <taxon>Ascaridomorpha</taxon>
        <taxon>Ascaridoidea</taxon>
        <taxon>Toxocaridae</taxon>
        <taxon>Toxocara</taxon>
    </lineage>
</organism>
<feature type="domain" description="Topoisomerase 6 subunit A/Spo11 TOPRIM" evidence="4">
    <location>
        <begin position="159"/>
        <end position="330"/>
    </location>
</feature>
<dbReference type="GO" id="GO:0003677">
    <property type="term" value="F:DNA binding"/>
    <property type="evidence" value="ECO:0007669"/>
    <property type="project" value="InterPro"/>
</dbReference>
<name>A0A183UGU5_TOXCA</name>
<dbReference type="PANTHER" id="PTHR10848">
    <property type="entry name" value="MEIOTIC RECOMBINATION PROTEIN SPO11"/>
    <property type="match status" value="1"/>
</dbReference>
<dbReference type="AlphaFoldDB" id="A0A183UGU5"/>
<dbReference type="Proteomes" id="UP000050794">
    <property type="component" value="Unassembled WGS sequence"/>
</dbReference>
<dbReference type="SUPFAM" id="SSF56726">
    <property type="entry name" value="DNA topoisomerase IV, alpha subunit"/>
    <property type="match status" value="1"/>
</dbReference>
<dbReference type="Pfam" id="PF21180">
    <property type="entry name" value="TOP6A-Spo11_Toprim"/>
    <property type="match status" value="1"/>
</dbReference>
<reference evidence="7" key="1">
    <citation type="submission" date="2016-06" db="UniProtKB">
        <authorList>
            <consortium name="WormBaseParasite"/>
        </authorList>
    </citation>
    <scope>IDENTIFICATION</scope>
</reference>
<protein>
    <submittedName>
        <fullName evidence="7">TP6A_N domain-containing protein</fullName>
    </submittedName>
</protein>
<keyword evidence="2" id="KW-0539">Nucleus</keyword>
<accession>A0A183UGU5</accession>
<dbReference type="InterPro" id="IPR002815">
    <property type="entry name" value="Spo11/TopoVI_A"/>
</dbReference>
<dbReference type="PRINTS" id="PR01550">
    <property type="entry name" value="TOP6AFAMILY"/>
</dbReference>
<evidence type="ECO:0000256" key="3">
    <source>
        <dbReference type="SAM" id="Phobius"/>
    </source>
</evidence>
<sequence length="348" mass="39775">MMRENHFAKQMGYVTNVENKDEILERIEACCLIFLDTLLNARTRTDHVVFRLPEGESCSSDYEIRLSRRHASRFAFCARALAQIYHLRLTNCFATKRSLYFYILFLSISFSDLVLSTGRGLLMGSLIVEVNGRRLDCSSAPVIISDLIHCAKYISWARFILVVEKDATFQKLTQEGFLSQFSPALLVTGKGYPDISTRKFLKHITSIYKVPLFGLMDCDPHGIEIAMTYKYGGRLKSAEVGDLSLPNFIWIGLSRSEVCRYPLPREQFLPLQKTEFKKTAKLCERAAALHDWTLLCELNCLRESRTKLELEAISGIAPGFMCNELLAEKLAEFRCETHRQIENDLTPL</sequence>
<dbReference type="Gene3D" id="3.40.1360.10">
    <property type="match status" value="1"/>
</dbReference>
<dbReference type="InterPro" id="IPR036078">
    <property type="entry name" value="Spo11/TopoVI_A_sf"/>
</dbReference>
<evidence type="ECO:0000313" key="6">
    <source>
        <dbReference type="Proteomes" id="UP000050794"/>
    </source>
</evidence>
<dbReference type="InterPro" id="IPR013048">
    <property type="entry name" value="Meiotic_Spo11"/>
</dbReference>
<proteinExistence type="predicted"/>
<dbReference type="GO" id="GO:0000228">
    <property type="term" value="C:nuclear chromosome"/>
    <property type="evidence" value="ECO:0007669"/>
    <property type="project" value="TreeGrafter"/>
</dbReference>
<reference evidence="5 6" key="2">
    <citation type="submission" date="2018-11" db="EMBL/GenBank/DDBJ databases">
        <authorList>
            <consortium name="Pathogen Informatics"/>
        </authorList>
    </citation>
    <scope>NUCLEOTIDE SEQUENCE [LARGE SCALE GENOMIC DNA]</scope>
</reference>
<dbReference type="GO" id="GO:0003918">
    <property type="term" value="F:DNA topoisomerase type II (double strand cut, ATP-hydrolyzing) activity"/>
    <property type="evidence" value="ECO:0007669"/>
    <property type="project" value="InterPro"/>
</dbReference>
<feature type="transmembrane region" description="Helical" evidence="3">
    <location>
        <begin position="99"/>
        <end position="128"/>
    </location>
</feature>
<dbReference type="EMBL" id="UYWY01019741">
    <property type="protein sequence ID" value="VDM39036.1"/>
    <property type="molecule type" value="Genomic_DNA"/>
</dbReference>
<evidence type="ECO:0000256" key="2">
    <source>
        <dbReference type="ARBA" id="ARBA00023242"/>
    </source>
</evidence>
<keyword evidence="3" id="KW-0472">Membrane</keyword>
<gene>
    <name evidence="5" type="ORF">TCNE_LOCUS7715</name>
</gene>
<evidence type="ECO:0000259" key="4">
    <source>
        <dbReference type="Pfam" id="PF21180"/>
    </source>
</evidence>
<dbReference type="GO" id="GO:0000706">
    <property type="term" value="P:meiotic DNA double-strand break processing"/>
    <property type="evidence" value="ECO:0007669"/>
    <property type="project" value="TreeGrafter"/>
</dbReference>
<dbReference type="WBParaSite" id="TCNE_0000771501-mRNA-1">
    <property type="protein sequence ID" value="TCNE_0000771501-mRNA-1"/>
    <property type="gene ID" value="TCNE_0000771501"/>
</dbReference>
<dbReference type="InterPro" id="IPR034136">
    <property type="entry name" value="TOPRIM_Topo6A/Spo11"/>
</dbReference>
<evidence type="ECO:0000256" key="1">
    <source>
        <dbReference type="ARBA" id="ARBA00004123"/>
    </source>
</evidence>
<dbReference type="PRINTS" id="PR01551">
    <property type="entry name" value="SPO11HOMOLOG"/>
</dbReference>
<comment type="subcellular location">
    <subcellularLocation>
        <location evidence="1">Nucleus</location>
    </subcellularLocation>
</comment>
<dbReference type="GO" id="GO:0007131">
    <property type="term" value="P:reciprocal meiotic recombination"/>
    <property type="evidence" value="ECO:0007669"/>
    <property type="project" value="TreeGrafter"/>
</dbReference>
<evidence type="ECO:0000313" key="5">
    <source>
        <dbReference type="EMBL" id="VDM39036.1"/>
    </source>
</evidence>
<keyword evidence="6" id="KW-1185">Reference proteome</keyword>
<keyword evidence="3" id="KW-0812">Transmembrane</keyword>
<dbReference type="PANTHER" id="PTHR10848:SF0">
    <property type="entry name" value="MEIOTIC RECOMBINATION PROTEIN SPO11"/>
    <property type="match status" value="1"/>
</dbReference>
<evidence type="ECO:0000313" key="7">
    <source>
        <dbReference type="WBParaSite" id="TCNE_0000771501-mRNA-1"/>
    </source>
</evidence>
<dbReference type="CDD" id="cd00223">
    <property type="entry name" value="TOPRIM_TopoIIB_SPO"/>
    <property type="match status" value="1"/>
</dbReference>
<dbReference type="GO" id="GO:0042138">
    <property type="term" value="P:meiotic DNA double-strand break formation"/>
    <property type="evidence" value="ECO:0007669"/>
    <property type="project" value="InterPro"/>
</dbReference>
<keyword evidence="3" id="KW-1133">Transmembrane helix</keyword>